<dbReference type="InterPro" id="IPR003661">
    <property type="entry name" value="HisK_dim/P_dom"/>
</dbReference>
<reference evidence="9 10" key="1">
    <citation type="journal article" date="2021" name="Microorganisms">
        <title>The Ever-Expanding Pseudomonas Genus: Description of 43 New Species and Partition of the Pseudomonas putida Group.</title>
        <authorList>
            <person name="Girard L."/>
            <person name="Lood C."/>
            <person name="Hofte M."/>
            <person name="Vandamme P."/>
            <person name="Rokni-Zadeh H."/>
            <person name="van Noort V."/>
            <person name="Lavigne R."/>
            <person name="De Mot R."/>
        </authorList>
    </citation>
    <scope>NUCLEOTIDE SEQUENCE [LARGE SCALE GENOMIC DNA]</scope>
    <source>
        <strain evidence="9 10">SWRI17</strain>
    </source>
</reference>
<dbReference type="CDD" id="cd00082">
    <property type="entry name" value="HisKA"/>
    <property type="match status" value="1"/>
</dbReference>
<dbReference type="PROSITE" id="PS50110">
    <property type="entry name" value="RESPONSE_REGULATORY"/>
    <property type="match status" value="1"/>
</dbReference>
<dbReference type="SMART" id="SM00387">
    <property type="entry name" value="HATPase_c"/>
    <property type="match status" value="1"/>
</dbReference>
<dbReference type="EC" id="2.7.13.3" evidence="2"/>
<keyword evidence="6" id="KW-0812">Transmembrane</keyword>
<dbReference type="CDD" id="cd16922">
    <property type="entry name" value="HATPase_EvgS-ArcB-TorS-like"/>
    <property type="match status" value="1"/>
</dbReference>
<evidence type="ECO:0000313" key="9">
    <source>
        <dbReference type="EMBL" id="QXI51863.1"/>
    </source>
</evidence>
<dbReference type="PANTHER" id="PTHR45339:SF1">
    <property type="entry name" value="HYBRID SIGNAL TRANSDUCTION HISTIDINE KINASE J"/>
    <property type="match status" value="1"/>
</dbReference>
<evidence type="ECO:0000256" key="4">
    <source>
        <dbReference type="ARBA" id="ARBA00023012"/>
    </source>
</evidence>
<name>A0ABX8Q9K9_PSECO</name>
<keyword evidence="10" id="KW-1185">Reference proteome</keyword>
<dbReference type="PANTHER" id="PTHR45339">
    <property type="entry name" value="HYBRID SIGNAL TRANSDUCTION HISTIDINE KINASE J"/>
    <property type="match status" value="1"/>
</dbReference>
<dbReference type="PROSITE" id="PS50109">
    <property type="entry name" value="HIS_KIN"/>
    <property type="match status" value="1"/>
</dbReference>
<keyword evidence="3 5" id="KW-0597">Phosphoprotein</keyword>
<dbReference type="InterPro" id="IPR005467">
    <property type="entry name" value="His_kinase_dom"/>
</dbReference>
<accession>A0ABX8Q9K9</accession>
<feature type="transmembrane region" description="Helical" evidence="6">
    <location>
        <begin position="164"/>
        <end position="183"/>
    </location>
</feature>
<proteinExistence type="predicted"/>
<dbReference type="InterPro" id="IPR001789">
    <property type="entry name" value="Sig_transdc_resp-reg_receiver"/>
</dbReference>
<dbReference type="SMART" id="SM00448">
    <property type="entry name" value="REC"/>
    <property type="match status" value="1"/>
</dbReference>
<keyword evidence="6" id="KW-0472">Membrane</keyword>
<feature type="domain" description="Response regulatory" evidence="8">
    <location>
        <begin position="651"/>
        <end position="767"/>
    </location>
</feature>
<comment type="catalytic activity">
    <reaction evidence="1">
        <text>ATP + protein L-histidine = ADP + protein N-phospho-L-histidine.</text>
        <dbReference type="EC" id="2.7.13.3"/>
    </reaction>
</comment>
<gene>
    <name evidence="9" type="ORF">KSS97_20335</name>
</gene>
<evidence type="ECO:0000256" key="6">
    <source>
        <dbReference type="SAM" id="Phobius"/>
    </source>
</evidence>
<evidence type="ECO:0000259" key="8">
    <source>
        <dbReference type="PROSITE" id="PS50110"/>
    </source>
</evidence>
<evidence type="ECO:0000256" key="5">
    <source>
        <dbReference type="PROSITE-ProRule" id="PRU00169"/>
    </source>
</evidence>
<dbReference type="RefSeq" id="WP_217860014.1">
    <property type="nucleotide sequence ID" value="NZ_CP077080.1"/>
</dbReference>
<sequence>MDIRFTQRLSYKQARLTVLVGFVLGTLLSLVQIGIDYASEDASINREILSLLEISHNPASRIAYNIDAELAQELALGLLRSPAIIGAELIDNNNTVLASVKRPELQSNYRFISDFLFGAQRQFEDRLYLNHLPDESLGILRLDVDTYSFGSRFLRRAEVTLLNGFARSLILTGLLLALFYVMLTKPLVRVIRELSSRDPSSSEQSPLECPTGHQYDEIGVLVSVANQQFENISTEIQQRRTAENRLTDYLAQLENIVSARTAELKAINARLSQSNDELEIARRTALDMAEARSAFLANMSHEIRTPLNGLLGMIALSLDGPLTAEQQQQLSIAHDSGKVLVELLNDILDLSKFDAGQLELERIPFDLGSLIEDTANLLSQNAAPSVELACLIEPQFPAQVLGDPTRVRQIVSNLLSNALKFTRFGRVDVRLSQHEGGVRIEVCDTGIGIPQEAQARILQPFTQAGAGITRQFGGTGLGLALTYNLCEAMQGRLTISSEAGFGSQFCADLPLPGHTPAAPIEPLRGNVVAITTANSGLAELLGMLVPGWGLDYVQRSVDDGLLGLKPDILITDCPECLFNLRPTFAAPILLVTAYGSFMPSEEAAALAPLLQQARPLARHALYQILRRALQSEATTINDAQIEALAPSRRGRVLLVEDNPVNQLVAKGMLVKLGCEVVVAAHGIEALDQLEQQDFDLVLMDCNMPVMDGYEASRQIRRSGRWLNLPIVALTANAMPEERERCRAAGMSDYLSKPFRREELAALLDQWVPTTSAL</sequence>
<evidence type="ECO:0000259" key="7">
    <source>
        <dbReference type="PROSITE" id="PS50109"/>
    </source>
</evidence>
<feature type="domain" description="Histidine kinase" evidence="7">
    <location>
        <begin position="298"/>
        <end position="513"/>
    </location>
</feature>
<dbReference type="CDD" id="cd17546">
    <property type="entry name" value="REC_hyHK_CKI1_RcsC-like"/>
    <property type="match status" value="1"/>
</dbReference>
<protein>
    <recommendedName>
        <fullName evidence="2">histidine kinase</fullName>
        <ecNumber evidence="2">2.7.13.3</ecNumber>
    </recommendedName>
</protein>
<dbReference type="EMBL" id="CP077080">
    <property type="protein sequence ID" value="QXI51863.1"/>
    <property type="molecule type" value="Genomic_DNA"/>
</dbReference>
<feature type="modified residue" description="4-aspartylphosphate" evidence="5">
    <location>
        <position position="700"/>
    </location>
</feature>
<dbReference type="Pfam" id="PF00072">
    <property type="entry name" value="Response_reg"/>
    <property type="match status" value="1"/>
</dbReference>
<dbReference type="SMART" id="SM00388">
    <property type="entry name" value="HisKA"/>
    <property type="match status" value="1"/>
</dbReference>
<dbReference type="Proteomes" id="UP000824066">
    <property type="component" value="Chromosome"/>
</dbReference>
<keyword evidence="4" id="KW-0902">Two-component regulatory system</keyword>
<evidence type="ECO:0000256" key="2">
    <source>
        <dbReference type="ARBA" id="ARBA00012438"/>
    </source>
</evidence>
<dbReference type="Pfam" id="PF00512">
    <property type="entry name" value="HisKA"/>
    <property type="match status" value="1"/>
</dbReference>
<evidence type="ECO:0000313" key="10">
    <source>
        <dbReference type="Proteomes" id="UP000824066"/>
    </source>
</evidence>
<keyword evidence="6" id="KW-1133">Transmembrane helix</keyword>
<dbReference type="InterPro" id="IPR003594">
    <property type="entry name" value="HATPase_dom"/>
</dbReference>
<dbReference type="Pfam" id="PF02518">
    <property type="entry name" value="HATPase_c"/>
    <property type="match status" value="1"/>
</dbReference>
<organism evidence="9 10">
    <name type="scientific">Pseudomonas canavaninivorans</name>
    <dbReference type="NCBI Taxonomy" id="2842348"/>
    <lineage>
        <taxon>Bacteria</taxon>
        <taxon>Pseudomonadati</taxon>
        <taxon>Pseudomonadota</taxon>
        <taxon>Gammaproteobacteria</taxon>
        <taxon>Pseudomonadales</taxon>
        <taxon>Pseudomonadaceae</taxon>
        <taxon>Pseudomonas</taxon>
    </lineage>
</organism>
<evidence type="ECO:0000256" key="1">
    <source>
        <dbReference type="ARBA" id="ARBA00000085"/>
    </source>
</evidence>
<evidence type="ECO:0000256" key="3">
    <source>
        <dbReference type="ARBA" id="ARBA00022553"/>
    </source>
</evidence>